<dbReference type="EMBL" id="JBHUIV010000016">
    <property type="protein sequence ID" value="MFD2202212.1"/>
    <property type="molecule type" value="Genomic_DNA"/>
</dbReference>
<proteinExistence type="predicted"/>
<feature type="domain" description="Aldehyde oxidase/xanthine dehydrogenase a/b hammerhead" evidence="1">
    <location>
        <begin position="215"/>
        <end position="300"/>
    </location>
</feature>
<name>A0ABW5B8B3_9BACT</name>
<dbReference type="Gene3D" id="3.30.365.10">
    <property type="entry name" value="Aldehyde oxidase/xanthine dehydrogenase, molybdopterin binding domain"/>
    <property type="match status" value="4"/>
</dbReference>
<dbReference type="Pfam" id="PF02738">
    <property type="entry name" value="MoCoBD_1"/>
    <property type="match status" value="1"/>
</dbReference>
<keyword evidence="3" id="KW-1185">Reference proteome</keyword>
<evidence type="ECO:0000313" key="3">
    <source>
        <dbReference type="Proteomes" id="UP001597414"/>
    </source>
</evidence>
<dbReference type="InterPro" id="IPR052516">
    <property type="entry name" value="N-heterocyclic_Hydroxylase"/>
</dbReference>
<dbReference type="RefSeq" id="WP_380802795.1">
    <property type="nucleotide sequence ID" value="NZ_JBHUIV010000016.1"/>
</dbReference>
<dbReference type="PIRSF" id="PIRSF036389">
    <property type="entry name" value="IOR_B"/>
    <property type="match status" value="1"/>
</dbReference>
<evidence type="ECO:0000259" key="1">
    <source>
        <dbReference type="SMART" id="SM01008"/>
    </source>
</evidence>
<dbReference type="Proteomes" id="UP001597414">
    <property type="component" value="Unassembled WGS sequence"/>
</dbReference>
<comment type="caution">
    <text evidence="2">The sequence shown here is derived from an EMBL/GenBank/DDBJ whole genome shotgun (WGS) entry which is preliminary data.</text>
</comment>
<dbReference type="PANTHER" id="PTHR47495:SF1">
    <property type="entry name" value="BLL3820 PROTEIN"/>
    <property type="match status" value="1"/>
</dbReference>
<dbReference type="InterPro" id="IPR046867">
    <property type="entry name" value="AldOxase/xan_DH_MoCoBD2"/>
</dbReference>
<dbReference type="InterPro" id="IPR008274">
    <property type="entry name" value="AldOxase/xan_DH_MoCoBD1"/>
</dbReference>
<dbReference type="InterPro" id="IPR037165">
    <property type="entry name" value="AldOxase/xan_DH_Mopterin-bd_sf"/>
</dbReference>
<evidence type="ECO:0000313" key="2">
    <source>
        <dbReference type="EMBL" id="MFD2202212.1"/>
    </source>
</evidence>
<dbReference type="InterPro" id="IPR012368">
    <property type="entry name" value="OxRdtase_Mopterin-bd_su_IorB"/>
</dbReference>
<dbReference type="SUPFAM" id="SSF56003">
    <property type="entry name" value="Molybdenum cofactor-binding domain"/>
    <property type="match status" value="2"/>
</dbReference>
<organism evidence="2 3">
    <name type="scientific">Shivajiella indica</name>
    <dbReference type="NCBI Taxonomy" id="872115"/>
    <lineage>
        <taxon>Bacteria</taxon>
        <taxon>Pseudomonadati</taxon>
        <taxon>Bacteroidota</taxon>
        <taxon>Cytophagia</taxon>
        <taxon>Cytophagales</taxon>
        <taxon>Cyclobacteriaceae</taxon>
        <taxon>Shivajiella</taxon>
    </lineage>
</organism>
<protein>
    <submittedName>
        <fullName evidence="2">Molybdopterin cofactor-binding domain-containing protein</fullName>
    </submittedName>
</protein>
<dbReference type="Pfam" id="PF20256">
    <property type="entry name" value="MoCoBD_2"/>
    <property type="match status" value="2"/>
</dbReference>
<dbReference type="Gene3D" id="3.90.1170.50">
    <property type="entry name" value="Aldehyde oxidase/xanthine dehydrogenase, a/b hammerhead"/>
    <property type="match status" value="1"/>
</dbReference>
<dbReference type="PANTHER" id="PTHR47495">
    <property type="entry name" value="ALDEHYDE DEHYDROGENASE"/>
    <property type="match status" value="1"/>
</dbReference>
<reference evidence="3" key="1">
    <citation type="journal article" date="2019" name="Int. J. Syst. Evol. Microbiol.">
        <title>The Global Catalogue of Microorganisms (GCM) 10K type strain sequencing project: providing services to taxonomists for standard genome sequencing and annotation.</title>
        <authorList>
            <consortium name="The Broad Institute Genomics Platform"/>
            <consortium name="The Broad Institute Genome Sequencing Center for Infectious Disease"/>
            <person name="Wu L."/>
            <person name="Ma J."/>
        </authorList>
    </citation>
    <scope>NUCLEOTIDE SEQUENCE [LARGE SCALE GENOMIC DNA]</scope>
    <source>
        <strain evidence="3">KCTC 19812</strain>
    </source>
</reference>
<dbReference type="InterPro" id="IPR000674">
    <property type="entry name" value="Ald_Oxase/Xan_DH_a/b"/>
</dbReference>
<gene>
    <name evidence="2" type="ORF">ACFSKV_11605</name>
</gene>
<dbReference type="SMART" id="SM01008">
    <property type="entry name" value="Ald_Xan_dh_C"/>
    <property type="match status" value="1"/>
</dbReference>
<accession>A0ABW5B8B3</accession>
<sequence length="742" mass="82442">MIPSKTDRRAFLKTSGHLLIGFTLFPFIRCSSTFDSKENFTEYQGIPERPHMGRDLIDSWIRMDASGHVTVLTGKKELGQGIRTALLQIAADELEVEFKRCHIINGDTGQTANEGYTSGSNSIEGSGMAIRRAAAEAKLFLIELAAEKWQTDKSSLSIIDGQIQGPDNRSISYWELVNGKYYEKTITGEAPILDFRKHKYVGNPIPREDIKNLVLGKAHFVHDLRIPEMVHARILHPPSYNAKLLKLDQDAISSLDGVIKTIVDGSFVAVITKREYQAVKALRKMKELSLWDEIMINPLPEKLFQDMKINGQKPEIIEDNPGIMEKINSSSVKLKASYYRPYQMHASAGPSCAIAKWENDQLTVWSPTQGVYPLQATLSDLFQLATSKIRCIGIPGSGCYGHNGADDVSAEATLIAKHYPGKPVRVQWMREDEHQWEPYGSAMIMELEAGVSKEGIIQAWDSKIWSDSHSTRPRGEAGHFISARHLENAIPFRKGGFSGGAYRNATPLYDIKDVRLQLFNYDGPLRSSALRGLGAYANIFALESFIDELADASGFDPFTFRIKNLKDERAIAVLRELQSKTNWNTLERTGNKGYGIAFAKYKNTAAYFAVMAEVENVIGTKNFKLNKLVGVIDAGQCINPDGLINQTEGGMIQSASWTLLESVRFNENGVLSKDWNSYPILRAKDIPEVDVYILNRPELPPLGAGEAAQGPVAAAIANAVFDGTGTRIRELPIKAEKWIGKK</sequence>